<dbReference type="Proteomes" id="UP000292118">
    <property type="component" value="Chromosome"/>
</dbReference>
<name>A0A4P6F7W9_9MICO</name>
<keyword evidence="2" id="KW-1185">Reference proteome</keyword>
<protein>
    <submittedName>
        <fullName evidence="1">Uncharacterized protein</fullName>
    </submittedName>
</protein>
<evidence type="ECO:0000313" key="2">
    <source>
        <dbReference type="Proteomes" id="UP000292118"/>
    </source>
</evidence>
<reference evidence="1 2" key="1">
    <citation type="submission" date="2019-01" db="EMBL/GenBank/DDBJ databases">
        <title>Genome sequencing of strain FW10M-9.</title>
        <authorList>
            <person name="Heo J."/>
            <person name="Kim S.-J."/>
            <person name="Kim J.-S."/>
            <person name="Hong S.-B."/>
            <person name="Kwon S.-W."/>
        </authorList>
    </citation>
    <scope>NUCLEOTIDE SEQUENCE [LARGE SCALE GENOMIC DNA]</scope>
    <source>
        <strain evidence="1 2">FW10M-9</strain>
    </source>
</reference>
<dbReference type="OrthoDB" id="3523587at2"/>
<evidence type="ECO:0000313" key="1">
    <source>
        <dbReference type="EMBL" id="QAY70389.1"/>
    </source>
</evidence>
<dbReference type="AlphaFoldDB" id="A0A4P6F7W9"/>
<dbReference type="EMBL" id="CP035493">
    <property type="protein sequence ID" value="QAY70389.1"/>
    <property type="molecule type" value="Genomic_DNA"/>
</dbReference>
<gene>
    <name evidence="1" type="ORF">ET471_10390</name>
</gene>
<proteinExistence type="predicted"/>
<organism evidence="1 2">
    <name type="scientific">Xylanimonas protaetiae</name>
    <dbReference type="NCBI Taxonomy" id="2509457"/>
    <lineage>
        <taxon>Bacteria</taxon>
        <taxon>Bacillati</taxon>
        <taxon>Actinomycetota</taxon>
        <taxon>Actinomycetes</taxon>
        <taxon>Micrococcales</taxon>
        <taxon>Promicromonosporaceae</taxon>
        <taxon>Xylanimonas</taxon>
    </lineage>
</organism>
<sequence length="121" mass="12788">MGADTPVVAADLLAMPGACWLVDTASGTRYLVETTPDGARVARLPGGTEDPGREVAVLRRDRAWVPLLAAGQAADGVIDVPGKTAVGHPMILLLDIVRDGLTITLRQTTPVRRISRLSRPI</sequence>
<dbReference type="KEGG" id="xya:ET471_10390"/>
<accession>A0A4P6F7W9</accession>
<dbReference type="RefSeq" id="WP_129188108.1">
    <property type="nucleotide sequence ID" value="NZ_CP035493.1"/>
</dbReference>